<dbReference type="Pfam" id="PF02518">
    <property type="entry name" value="HATPase_c"/>
    <property type="match status" value="1"/>
</dbReference>
<evidence type="ECO:0000256" key="3">
    <source>
        <dbReference type="ARBA" id="ARBA00022553"/>
    </source>
</evidence>
<dbReference type="SUPFAM" id="SSF55874">
    <property type="entry name" value="ATPase domain of HSP90 chaperone/DNA topoisomerase II/histidine kinase"/>
    <property type="match status" value="1"/>
</dbReference>
<evidence type="ECO:0000256" key="2">
    <source>
        <dbReference type="ARBA" id="ARBA00012438"/>
    </source>
</evidence>
<dbReference type="PANTHER" id="PTHR24421">
    <property type="entry name" value="NITRATE/NITRITE SENSOR PROTEIN NARX-RELATED"/>
    <property type="match status" value="1"/>
</dbReference>
<reference evidence="14 15" key="1">
    <citation type="submission" date="2024-10" db="EMBL/GenBank/DDBJ databases">
        <title>The Natural Products Discovery Center: Release of the First 8490 Sequenced Strains for Exploring Actinobacteria Biosynthetic Diversity.</title>
        <authorList>
            <person name="Kalkreuter E."/>
            <person name="Kautsar S.A."/>
            <person name="Yang D."/>
            <person name="Bader C.D."/>
            <person name="Teijaro C.N."/>
            <person name="Fluegel L."/>
            <person name="Davis C.M."/>
            <person name="Simpson J.R."/>
            <person name="Lauterbach L."/>
            <person name="Steele A.D."/>
            <person name="Gui C."/>
            <person name="Meng S."/>
            <person name="Li G."/>
            <person name="Viehrig K."/>
            <person name="Ye F."/>
            <person name="Su P."/>
            <person name="Kiefer A.F."/>
            <person name="Nichols A."/>
            <person name="Cepeda A.J."/>
            <person name="Yan W."/>
            <person name="Fan B."/>
            <person name="Jiang Y."/>
            <person name="Adhikari A."/>
            <person name="Zheng C.-J."/>
            <person name="Schuster L."/>
            <person name="Cowan T.M."/>
            <person name="Smanski M.J."/>
            <person name="Chevrette M.G."/>
            <person name="De Carvalho L.P.S."/>
            <person name="Shen B."/>
        </authorList>
    </citation>
    <scope>NUCLEOTIDE SEQUENCE [LARGE SCALE GENOMIC DNA]</scope>
    <source>
        <strain evidence="14 15">NPDC001650</strain>
    </source>
</reference>
<accession>A0ABW6TUP8</accession>
<name>A0ABW6TUP8_9ACTN</name>
<evidence type="ECO:0000256" key="10">
    <source>
        <dbReference type="SAM" id="MobiDB-lite"/>
    </source>
</evidence>
<gene>
    <name evidence="14" type="ORF">ACFYZM_01285</name>
</gene>
<organism evidence="14 15">
    <name type="scientific">Streptomyces nondiastaticus</name>
    <dbReference type="NCBI Taxonomy" id="3154512"/>
    <lineage>
        <taxon>Bacteria</taxon>
        <taxon>Bacillati</taxon>
        <taxon>Actinomycetota</taxon>
        <taxon>Actinomycetes</taxon>
        <taxon>Kitasatosporales</taxon>
        <taxon>Streptomycetaceae</taxon>
        <taxon>Streptomyces</taxon>
    </lineage>
</organism>
<feature type="compositionally biased region" description="Low complexity" evidence="10">
    <location>
        <begin position="8"/>
        <end position="22"/>
    </location>
</feature>
<feature type="region of interest" description="Disordered" evidence="10">
    <location>
        <begin position="1"/>
        <end position="22"/>
    </location>
</feature>
<feature type="transmembrane region" description="Helical" evidence="11">
    <location>
        <begin position="103"/>
        <end position="124"/>
    </location>
</feature>
<sequence length="429" mass="44621">MPRRLTDGMSTGTTASGASTMARQVTWTSWPSPGARYRFDSPRLRLAGRRLRDVLTVLVLVVAVVKLPGGAHPAGHRVALGGLGLAVAAAGHAARRAAFRRDAAGLAGCLVFLAASAAACELLGSEFLALAVLCVPVVWLMHLAPAGLAVAYAAAACCAVSAAGGGGLWEPVSVLALNCVLGGYLSRQDREARACTRRLLEQERAARAAERAAHAAQAESAALAERARIARDMHDVLAHSLSAQLVHLEAARLLLDRPGPEGSRELVRERVVTARRMAEEGMAEARRALSALRGEAVPVAGLVRELAEEQGARFCAEGTPRPLGEECAQTVRRVAQEALTNARKHAPAHDVTVRLVYAPGSVLLEVCDRPSPERAGEASCARSAAVEGLAGAGSGLGLLGMRERAALLGGSLHAGPAEEGFRVVLDVPA</sequence>
<dbReference type="EC" id="2.7.13.3" evidence="2"/>
<feature type="domain" description="Signal transduction histidine kinase subgroup 3 dimerisation and phosphoacceptor" evidence="13">
    <location>
        <begin position="225"/>
        <end position="294"/>
    </location>
</feature>
<proteinExistence type="predicted"/>
<evidence type="ECO:0000256" key="8">
    <source>
        <dbReference type="ARBA" id="ARBA00023012"/>
    </source>
</evidence>
<evidence type="ECO:0000256" key="9">
    <source>
        <dbReference type="SAM" id="Coils"/>
    </source>
</evidence>
<evidence type="ECO:0000256" key="11">
    <source>
        <dbReference type="SAM" id="Phobius"/>
    </source>
</evidence>
<evidence type="ECO:0000259" key="12">
    <source>
        <dbReference type="Pfam" id="PF02518"/>
    </source>
</evidence>
<keyword evidence="4" id="KW-0808">Transferase</keyword>
<dbReference type="GO" id="GO:0016301">
    <property type="term" value="F:kinase activity"/>
    <property type="evidence" value="ECO:0007669"/>
    <property type="project" value="UniProtKB-KW"/>
</dbReference>
<protein>
    <recommendedName>
        <fullName evidence="2">histidine kinase</fullName>
        <ecNumber evidence="2">2.7.13.3</ecNumber>
    </recommendedName>
</protein>
<keyword evidence="15" id="KW-1185">Reference proteome</keyword>
<dbReference type="Gene3D" id="3.30.565.10">
    <property type="entry name" value="Histidine kinase-like ATPase, C-terminal domain"/>
    <property type="match status" value="1"/>
</dbReference>
<comment type="catalytic activity">
    <reaction evidence="1">
        <text>ATP + protein L-histidine = ADP + protein N-phospho-L-histidine.</text>
        <dbReference type="EC" id="2.7.13.3"/>
    </reaction>
</comment>
<keyword evidence="11" id="KW-0812">Transmembrane</keyword>
<evidence type="ECO:0000259" key="13">
    <source>
        <dbReference type="Pfam" id="PF07730"/>
    </source>
</evidence>
<dbReference type="EMBL" id="JBIAUT010000001">
    <property type="protein sequence ID" value="MFF4214902.1"/>
    <property type="molecule type" value="Genomic_DNA"/>
</dbReference>
<feature type="domain" description="Histidine kinase/HSP90-like ATPase" evidence="12">
    <location>
        <begin position="330"/>
        <end position="428"/>
    </location>
</feature>
<keyword evidence="11" id="KW-1133">Transmembrane helix</keyword>
<dbReference type="PANTHER" id="PTHR24421:SF10">
    <property type="entry name" value="NITRATE_NITRITE SENSOR PROTEIN NARQ"/>
    <property type="match status" value="1"/>
</dbReference>
<evidence type="ECO:0000256" key="7">
    <source>
        <dbReference type="ARBA" id="ARBA00022840"/>
    </source>
</evidence>
<comment type="caution">
    <text evidence="14">The sequence shown here is derived from an EMBL/GenBank/DDBJ whole genome shotgun (WGS) entry which is preliminary data.</text>
</comment>
<evidence type="ECO:0000313" key="15">
    <source>
        <dbReference type="Proteomes" id="UP001602123"/>
    </source>
</evidence>
<evidence type="ECO:0000256" key="4">
    <source>
        <dbReference type="ARBA" id="ARBA00022679"/>
    </source>
</evidence>
<keyword evidence="3" id="KW-0597">Phosphoprotein</keyword>
<evidence type="ECO:0000256" key="1">
    <source>
        <dbReference type="ARBA" id="ARBA00000085"/>
    </source>
</evidence>
<dbReference type="Proteomes" id="UP001602123">
    <property type="component" value="Unassembled WGS sequence"/>
</dbReference>
<dbReference type="Pfam" id="PF07730">
    <property type="entry name" value="HisKA_3"/>
    <property type="match status" value="1"/>
</dbReference>
<dbReference type="InterPro" id="IPR003594">
    <property type="entry name" value="HATPase_dom"/>
</dbReference>
<feature type="coiled-coil region" evidence="9">
    <location>
        <begin position="199"/>
        <end position="226"/>
    </location>
</feature>
<dbReference type="InterPro" id="IPR036890">
    <property type="entry name" value="HATPase_C_sf"/>
</dbReference>
<evidence type="ECO:0000256" key="5">
    <source>
        <dbReference type="ARBA" id="ARBA00022741"/>
    </source>
</evidence>
<keyword evidence="5" id="KW-0547">Nucleotide-binding</keyword>
<keyword evidence="6 14" id="KW-0418">Kinase</keyword>
<keyword evidence="7" id="KW-0067">ATP-binding</keyword>
<dbReference type="InterPro" id="IPR050482">
    <property type="entry name" value="Sensor_HK_TwoCompSys"/>
</dbReference>
<dbReference type="CDD" id="cd16917">
    <property type="entry name" value="HATPase_UhpB-NarQ-NarX-like"/>
    <property type="match status" value="1"/>
</dbReference>
<dbReference type="RefSeq" id="WP_388623130.1">
    <property type="nucleotide sequence ID" value="NZ_JBIAUT010000001.1"/>
</dbReference>
<dbReference type="InterPro" id="IPR011712">
    <property type="entry name" value="Sig_transdc_His_kin_sub3_dim/P"/>
</dbReference>
<evidence type="ECO:0000256" key="6">
    <source>
        <dbReference type="ARBA" id="ARBA00022777"/>
    </source>
</evidence>
<evidence type="ECO:0000313" key="14">
    <source>
        <dbReference type="EMBL" id="MFF4214902.1"/>
    </source>
</evidence>
<dbReference type="Gene3D" id="1.20.5.1930">
    <property type="match status" value="1"/>
</dbReference>
<keyword evidence="11" id="KW-0472">Membrane</keyword>
<feature type="transmembrane region" description="Helical" evidence="11">
    <location>
        <begin position="130"/>
        <end position="155"/>
    </location>
</feature>
<keyword evidence="9" id="KW-0175">Coiled coil</keyword>
<keyword evidence="8" id="KW-0902">Two-component regulatory system</keyword>